<evidence type="ECO:0000256" key="9">
    <source>
        <dbReference type="PROSITE-ProRule" id="PRU00284"/>
    </source>
</evidence>
<evidence type="ECO:0000256" key="1">
    <source>
        <dbReference type="ARBA" id="ARBA00004651"/>
    </source>
</evidence>
<dbReference type="AlphaFoldDB" id="A0A1B1YLB0"/>
<evidence type="ECO:0000256" key="4">
    <source>
        <dbReference type="ARBA" id="ARBA00022692"/>
    </source>
</evidence>
<dbReference type="InterPro" id="IPR003660">
    <property type="entry name" value="HAMP_dom"/>
</dbReference>
<keyword evidence="3" id="KW-0145">Chemotaxis</keyword>
<name>A0A1B1YLB0_THEST</name>
<dbReference type="SUPFAM" id="SSF58104">
    <property type="entry name" value="Methyl-accepting chemotaxis protein (MCP) signaling domain"/>
    <property type="match status" value="1"/>
</dbReference>
<gene>
    <name evidence="13" type="ORF">CSTERLE_08205</name>
</gene>
<keyword evidence="7 9" id="KW-0807">Transducer</keyword>
<dbReference type="PANTHER" id="PTHR32089">
    <property type="entry name" value="METHYL-ACCEPTING CHEMOTAXIS PROTEIN MCPB"/>
    <property type="match status" value="1"/>
</dbReference>
<evidence type="ECO:0000256" key="2">
    <source>
        <dbReference type="ARBA" id="ARBA00022475"/>
    </source>
</evidence>
<keyword evidence="4 10" id="KW-0812">Transmembrane</keyword>
<proteinExistence type="inferred from homology"/>
<evidence type="ECO:0000256" key="8">
    <source>
        <dbReference type="ARBA" id="ARBA00029447"/>
    </source>
</evidence>
<dbReference type="Pfam" id="PF00672">
    <property type="entry name" value="HAMP"/>
    <property type="match status" value="1"/>
</dbReference>
<feature type="transmembrane region" description="Helical" evidence="10">
    <location>
        <begin position="320"/>
        <end position="342"/>
    </location>
</feature>
<evidence type="ECO:0000256" key="6">
    <source>
        <dbReference type="ARBA" id="ARBA00023136"/>
    </source>
</evidence>
<dbReference type="PROSITE" id="PS50885">
    <property type="entry name" value="HAMP"/>
    <property type="match status" value="1"/>
</dbReference>
<dbReference type="GO" id="GO:0007165">
    <property type="term" value="P:signal transduction"/>
    <property type="evidence" value="ECO:0007669"/>
    <property type="project" value="UniProtKB-KW"/>
</dbReference>
<evidence type="ECO:0000256" key="10">
    <source>
        <dbReference type="SAM" id="Phobius"/>
    </source>
</evidence>
<dbReference type="SMART" id="SM00304">
    <property type="entry name" value="HAMP"/>
    <property type="match status" value="1"/>
</dbReference>
<dbReference type="CDD" id="cd11386">
    <property type="entry name" value="MCP_signal"/>
    <property type="match status" value="1"/>
</dbReference>
<feature type="domain" description="Methyl-accepting transducer" evidence="11">
    <location>
        <begin position="415"/>
        <end position="672"/>
    </location>
</feature>
<dbReference type="InterPro" id="IPR033479">
    <property type="entry name" value="dCache_1"/>
</dbReference>
<evidence type="ECO:0000259" key="12">
    <source>
        <dbReference type="PROSITE" id="PS50885"/>
    </source>
</evidence>
<comment type="subcellular location">
    <subcellularLocation>
        <location evidence="1">Cell membrane</location>
        <topology evidence="1">Multi-pass membrane protein</topology>
    </subcellularLocation>
</comment>
<evidence type="ECO:0000256" key="3">
    <source>
        <dbReference type="ARBA" id="ARBA00022500"/>
    </source>
</evidence>
<reference evidence="13 14" key="1">
    <citation type="submission" date="2016-02" db="EMBL/GenBank/DDBJ databases">
        <title>Comparison of Clostridium stercorarium subspecies using comparative genomics and transcriptomics.</title>
        <authorList>
            <person name="Schellenberg J."/>
            <person name="Thallinger G."/>
            <person name="Levin D.B."/>
            <person name="Zhang X."/>
            <person name="Alvare G."/>
            <person name="Fristensky B."/>
            <person name="Sparling R."/>
        </authorList>
    </citation>
    <scope>NUCLEOTIDE SEQUENCE [LARGE SCALE GENOMIC DNA]</scope>
    <source>
        <strain evidence="13 14">DSM 9219</strain>
    </source>
</reference>
<evidence type="ECO:0000313" key="14">
    <source>
        <dbReference type="Proteomes" id="UP000092931"/>
    </source>
</evidence>
<dbReference type="Pfam" id="PF02743">
    <property type="entry name" value="dCache_1"/>
    <property type="match status" value="1"/>
</dbReference>
<dbReference type="Proteomes" id="UP000092931">
    <property type="component" value="Chromosome"/>
</dbReference>
<dbReference type="SMART" id="SM00283">
    <property type="entry name" value="MA"/>
    <property type="match status" value="1"/>
</dbReference>
<feature type="transmembrane region" description="Helical" evidence="10">
    <location>
        <begin position="21"/>
        <end position="39"/>
    </location>
</feature>
<dbReference type="GO" id="GO:0006935">
    <property type="term" value="P:chemotaxis"/>
    <property type="evidence" value="ECO:0007669"/>
    <property type="project" value="UniProtKB-KW"/>
</dbReference>
<evidence type="ECO:0000313" key="13">
    <source>
        <dbReference type="EMBL" id="ANX01555.1"/>
    </source>
</evidence>
<dbReference type="InterPro" id="IPR004089">
    <property type="entry name" value="MCPsignal_dom"/>
</dbReference>
<dbReference type="PROSITE" id="PS50111">
    <property type="entry name" value="CHEMOTAXIS_TRANSDUC_2"/>
    <property type="match status" value="1"/>
</dbReference>
<feature type="domain" description="HAMP" evidence="12">
    <location>
        <begin position="348"/>
        <end position="396"/>
    </location>
</feature>
<dbReference type="EMBL" id="CP014673">
    <property type="protein sequence ID" value="ANX01555.1"/>
    <property type="molecule type" value="Genomic_DNA"/>
</dbReference>
<keyword evidence="6 10" id="KW-0472">Membrane</keyword>
<dbReference type="Pfam" id="PF00015">
    <property type="entry name" value="MCPsignal"/>
    <property type="match status" value="1"/>
</dbReference>
<dbReference type="GO" id="GO:0005886">
    <property type="term" value="C:plasma membrane"/>
    <property type="evidence" value="ECO:0007669"/>
    <property type="project" value="UniProtKB-SubCell"/>
</dbReference>
<evidence type="ECO:0000256" key="5">
    <source>
        <dbReference type="ARBA" id="ARBA00022989"/>
    </source>
</evidence>
<keyword evidence="5 10" id="KW-1133">Transmembrane helix</keyword>
<dbReference type="PANTHER" id="PTHR32089:SF112">
    <property type="entry name" value="LYSOZYME-LIKE PROTEIN-RELATED"/>
    <property type="match status" value="1"/>
</dbReference>
<dbReference type="RefSeq" id="WP_065820848.1">
    <property type="nucleotide sequence ID" value="NZ_CP014673.1"/>
</dbReference>
<dbReference type="Gene3D" id="3.30.450.20">
    <property type="entry name" value="PAS domain"/>
    <property type="match status" value="1"/>
</dbReference>
<evidence type="ECO:0000256" key="7">
    <source>
        <dbReference type="ARBA" id="ARBA00023224"/>
    </source>
</evidence>
<keyword evidence="2" id="KW-1003">Cell membrane</keyword>
<evidence type="ECO:0000259" key="11">
    <source>
        <dbReference type="PROSITE" id="PS50111"/>
    </source>
</evidence>
<organism evidence="13 14">
    <name type="scientific">Thermoclostridium stercorarium subsp. leptospartum DSM 9219</name>
    <dbReference type="NCBI Taxonomy" id="1346611"/>
    <lineage>
        <taxon>Bacteria</taxon>
        <taxon>Bacillati</taxon>
        <taxon>Bacillota</taxon>
        <taxon>Clostridia</taxon>
        <taxon>Eubacteriales</taxon>
        <taxon>Oscillospiraceae</taxon>
        <taxon>Thermoclostridium</taxon>
    </lineage>
</organism>
<accession>A0A1B1YLB0</accession>
<dbReference type="Gene3D" id="1.10.287.950">
    <property type="entry name" value="Methyl-accepting chemotaxis protein"/>
    <property type="match status" value="1"/>
</dbReference>
<protein>
    <submittedName>
        <fullName evidence="13">Chemotaxis protein</fullName>
    </submittedName>
</protein>
<sequence>MDVKNTLNRAAEIFRFRTIRSRLLTAFIFTIIPVILLGYESYKIANDALMDKAKTAVIDTFKQTNNYFELMFDNVKAISTQLLSNKDLQKYINGSVSSKVDNIELKNNLSSSISNITFTYDFINDIVIIADNGKSLSTVTYYLGNLDYQDFLQDELTKKLTEKRGQILYLGWHEYLDKFQSNHFEKVNYAISVARLLKDMNTSQSLGYLFIDIKLSSIQKLLNQLAEGSYAEYHLISPEGRVISSSNANTNDSGDTSQSEQLYQQDFIQKIYESDAVSGSEIVHYNKEKYLLTYTYVGDTGFVLVSLTPMKILMSASRNIMFWTILMVLAGVTFAVILGLFISISTGKSINKIITAAKQAASGDLSVLFSFKRDDELGLLSKAIDTMVSNTRNLIANAIELSNKVADSAITVAETTEYVSEISRDITHAVQEIAKGASEQASNAEESVNLMDQLAMRINSVSETTNEIEKLSNEAMEITGHGLTTVKELERKTIETTDNTNAITKEIQTLDAQSKSIGKIVDVIRSIADQTNLLALNAAIEAARAGESGRGFAVVADEVRKLAEQSMEATKEISNIVNNTLKQTQITVNRSIEMEEALKSQNEAVNNTIEFFNRINTAMQALAEKIEEIRVQTNEMNLCKADTLASIQNISAVSQETAASSQEANASTEEQLASIEHLATLAKELGEVAAKMKEAISVFKI</sequence>
<comment type="similarity">
    <text evidence="8">Belongs to the methyl-accepting chemotaxis (MCP) protein family.</text>
</comment>
<dbReference type="CDD" id="cd06225">
    <property type="entry name" value="HAMP"/>
    <property type="match status" value="1"/>
</dbReference>